<feature type="non-terminal residue" evidence="1">
    <location>
        <position position="57"/>
    </location>
</feature>
<dbReference type="EMBL" id="SNRW01044467">
    <property type="protein sequence ID" value="KAA6324080.1"/>
    <property type="molecule type" value="Genomic_DNA"/>
</dbReference>
<dbReference type="AlphaFoldDB" id="A0A5J4QT80"/>
<evidence type="ECO:0000313" key="3">
    <source>
        <dbReference type="Proteomes" id="UP000324800"/>
    </source>
</evidence>
<gene>
    <name evidence="2" type="ORF">EZS28_053547</name>
    <name evidence="1" type="ORF">EZS28_054232</name>
</gene>
<protein>
    <submittedName>
        <fullName evidence="1">Uncharacterized protein</fullName>
    </submittedName>
</protein>
<comment type="caution">
    <text evidence="1">The sequence shown here is derived from an EMBL/GenBank/DDBJ whole genome shotgun (WGS) entry which is preliminary data.</text>
</comment>
<sequence>MIRVTQLKGERRRLIQASDAIVKDFDSKLDELRKSRFRLAAEMCSAELRLVTLFEEL</sequence>
<dbReference type="OrthoDB" id="1935234at2759"/>
<evidence type="ECO:0000313" key="1">
    <source>
        <dbReference type="EMBL" id="KAA6324080.1"/>
    </source>
</evidence>
<accession>A0A5J4QT80</accession>
<reference evidence="1 3" key="1">
    <citation type="submission" date="2019-03" db="EMBL/GenBank/DDBJ databases">
        <title>Single cell metagenomics reveals metabolic interactions within the superorganism composed of flagellate Streblomastix strix and complex community of Bacteroidetes bacteria on its surface.</title>
        <authorList>
            <person name="Treitli S.C."/>
            <person name="Kolisko M."/>
            <person name="Husnik F."/>
            <person name="Keeling P."/>
            <person name="Hampl V."/>
        </authorList>
    </citation>
    <scope>NUCLEOTIDE SEQUENCE [LARGE SCALE GENOMIC DNA]</scope>
    <source>
        <strain evidence="1">ST1C</strain>
    </source>
</reference>
<dbReference type="EMBL" id="SNRW01042936">
    <property type="protein sequence ID" value="KAA6330009.1"/>
    <property type="molecule type" value="Genomic_DNA"/>
</dbReference>
<name>A0A5J4QT80_9EUKA</name>
<evidence type="ECO:0000313" key="2">
    <source>
        <dbReference type="EMBL" id="KAA6330009.1"/>
    </source>
</evidence>
<organism evidence="1 3">
    <name type="scientific">Streblomastix strix</name>
    <dbReference type="NCBI Taxonomy" id="222440"/>
    <lineage>
        <taxon>Eukaryota</taxon>
        <taxon>Metamonada</taxon>
        <taxon>Preaxostyla</taxon>
        <taxon>Oxymonadida</taxon>
        <taxon>Streblomastigidae</taxon>
        <taxon>Streblomastix</taxon>
    </lineage>
</organism>
<dbReference type="Proteomes" id="UP000324800">
    <property type="component" value="Unassembled WGS sequence"/>
</dbReference>
<proteinExistence type="predicted"/>